<dbReference type="PANTHER" id="PTHR43757:SF2">
    <property type="entry name" value="AMINOMETHYLTRANSFERASE, MITOCHONDRIAL"/>
    <property type="match status" value="1"/>
</dbReference>
<keyword evidence="6" id="KW-1185">Reference proteome</keyword>
<dbReference type="InterPro" id="IPR013977">
    <property type="entry name" value="GcvT_C"/>
</dbReference>
<gene>
    <name evidence="5" type="ORF">AA23TX_00667</name>
</gene>
<sequence>MAARPRVVVAGGGLLGCALADELTERGWTDVTVLGAGEADEGPGLVFRTDADRTLTEFAKYTAAKYGGLDGQWCFNPVGSLDLATTPERLADLRRRHGWATSWGVRGFLRTPRECADLHPLLDGTRLLGGFHVPGDGLLHARRAAEAQARRAKARGARFSAEEVVRVERAGGRVTGVVTAAGRVRADVVVFCDGPDGLALPEAPLRLRYARTSPLPELAGHNDDHVQAGKPVLRDLDTGLTVREHVDRLGIGGAWDTAVALLPALRDAEAATTTTIPLPGTPDGMPVLGEHPELDGFWVAKAVRAEHSAGIARELARWLVDGQPALALHGCDLARFAPSSRFTAEPVRTGPFHERQVALGAHFGAADGWARPDRYSAEAGAEAIVTRERVAMFDLTSAPRLAVTGPGALPFLQTMTTGDLAHPPGTLTGTLLLGEDGGVRGRLTVARLGDERFHVGAGGRLDFAWLRRHLPGDGTVQVHETTPGTCCLGVWGPRADSVLPELSTADFSAEETYVVDVPVVALRLSTVGEPGWELHTTADLGRRLWDTLRERDIAVAGYQALTSLRMEAGTTVAGVDFTTEHDPYEAGLGDAVHRDKGYFLGRDALAGRSAATVSRRLTRLTTGRVLQGKEPVYVEGRAAGYVTSAGYGHTLGHAIAYAWLPVEHSRSGTPVEIGYFGERVPGRVA</sequence>
<dbReference type="SUPFAM" id="SSF51905">
    <property type="entry name" value="FAD/NAD(P)-binding domain"/>
    <property type="match status" value="1"/>
</dbReference>
<evidence type="ECO:0000259" key="2">
    <source>
        <dbReference type="Pfam" id="PF01266"/>
    </source>
</evidence>
<dbReference type="SUPFAM" id="SSF101790">
    <property type="entry name" value="Aminomethyltransferase beta-barrel domain"/>
    <property type="match status" value="1"/>
</dbReference>
<dbReference type="Gene3D" id="2.40.30.110">
    <property type="entry name" value="Aminomethyltransferase beta-barrel domains"/>
    <property type="match status" value="1"/>
</dbReference>
<dbReference type="InterPro" id="IPR006222">
    <property type="entry name" value="GCVT_N"/>
</dbReference>
<evidence type="ECO:0000259" key="3">
    <source>
        <dbReference type="Pfam" id="PF01571"/>
    </source>
</evidence>
<dbReference type="PANTHER" id="PTHR43757">
    <property type="entry name" value="AMINOMETHYLTRANSFERASE"/>
    <property type="match status" value="1"/>
</dbReference>
<comment type="similarity">
    <text evidence="1">Belongs to the GcvT family.</text>
</comment>
<dbReference type="Pfam" id="PF01571">
    <property type="entry name" value="GCV_T"/>
    <property type="match status" value="1"/>
</dbReference>
<dbReference type="Gene3D" id="3.30.70.1400">
    <property type="entry name" value="Aminomethyltransferase beta-barrel domains"/>
    <property type="match status" value="1"/>
</dbReference>
<dbReference type="Gene3D" id="3.50.50.60">
    <property type="entry name" value="FAD/NAD(P)-binding domain"/>
    <property type="match status" value="1"/>
</dbReference>
<feature type="domain" description="Aminomethyltransferase C-terminal" evidence="4">
    <location>
        <begin position="615"/>
        <end position="684"/>
    </location>
</feature>
<feature type="domain" description="FAD dependent oxidoreductase" evidence="2">
    <location>
        <begin position="6"/>
        <end position="317"/>
    </location>
</feature>
<feature type="domain" description="GCVT N-terminal" evidence="3">
    <location>
        <begin position="352"/>
        <end position="596"/>
    </location>
</feature>
<dbReference type="EMBL" id="CABVGP010000001">
    <property type="protein sequence ID" value="VVJ15646.1"/>
    <property type="molecule type" value="Genomic_DNA"/>
</dbReference>
<organism evidence="5 6">
    <name type="scientific">Amycolatopsis camponoti</name>
    <dbReference type="NCBI Taxonomy" id="2606593"/>
    <lineage>
        <taxon>Bacteria</taxon>
        <taxon>Bacillati</taxon>
        <taxon>Actinomycetota</taxon>
        <taxon>Actinomycetes</taxon>
        <taxon>Pseudonocardiales</taxon>
        <taxon>Pseudonocardiaceae</taxon>
        <taxon>Amycolatopsis</taxon>
    </lineage>
</organism>
<dbReference type="Pfam" id="PF01266">
    <property type="entry name" value="DAO"/>
    <property type="match status" value="1"/>
</dbReference>
<dbReference type="Gene3D" id="3.30.1360.120">
    <property type="entry name" value="Probable tRNA modification gtpase trme, domain 1"/>
    <property type="match status" value="1"/>
</dbReference>
<evidence type="ECO:0000259" key="4">
    <source>
        <dbReference type="Pfam" id="PF08669"/>
    </source>
</evidence>
<dbReference type="Pfam" id="PF08669">
    <property type="entry name" value="GCV_T_C"/>
    <property type="match status" value="1"/>
</dbReference>
<dbReference type="RefSeq" id="WP_155541097.1">
    <property type="nucleotide sequence ID" value="NZ_CABVGP010000001.1"/>
</dbReference>
<dbReference type="InterPro" id="IPR027266">
    <property type="entry name" value="TrmE/GcvT-like"/>
</dbReference>
<dbReference type="Proteomes" id="UP000399805">
    <property type="component" value="Unassembled WGS sequence"/>
</dbReference>
<dbReference type="InterPro" id="IPR028896">
    <property type="entry name" value="GcvT/YgfZ/DmdA"/>
</dbReference>
<evidence type="ECO:0000313" key="6">
    <source>
        <dbReference type="Proteomes" id="UP000399805"/>
    </source>
</evidence>
<evidence type="ECO:0000256" key="1">
    <source>
        <dbReference type="ARBA" id="ARBA00008609"/>
    </source>
</evidence>
<dbReference type="InterPro" id="IPR029043">
    <property type="entry name" value="GcvT/YgfZ_C"/>
</dbReference>
<reference evidence="5 6" key="1">
    <citation type="submission" date="2019-09" db="EMBL/GenBank/DDBJ databases">
        <authorList>
            <person name="Leyn A S."/>
        </authorList>
    </citation>
    <scope>NUCLEOTIDE SEQUENCE [LARGE SCALE GENOMIC DNA]</scope>
    <source>
        <strain evidence="5">AA231_1</strain>
    </source>
</reference>
<protein>
    <submittedName>
        <fullName evidence="5">Dimethylglycine oxidase</fullName>
    </submittedName>
</protein>
<dbReference type="SUPFAM" id="SSF54373">
    <property type="entry name" value="FAD-linked reductases, C-terminal domain"/>
    <property type="match status" value="1"/>
</dbReference>
<dbReference type="AlphaFoldDB" id="A0A6I8LJ54"/>
<dbReference type="InterPro" id="IPR006076">
    <property type="entry name" value="FAD-dep_OxRdtase"/>
</dbReference>
<dbReference type="InterPro" id="IPR036188">
    <property type="entry name" value="FAD/NAD-bd_sf"/>
</dbReference>
<evidence type="ECO:0000313" key="5">
    <source>
        <dbReference type="EMBL" id="VVJ15646.1"/>
    </source>
</evidence>
<dbReference type="Gene3D" id="3.30.9.10">
    <property type="entry name" value="D-Amino Acid Oxidase, subunit A, domain 2"/>
    <property type="match status" value="1"/>
</dbReference>
<name>A0A6I8LJ54_9PSEU</name>
<dbReference type="PROSITE" id="PS51257">
    <property type="entry name" value="PROKAR_LIPOPROTEIN"/>
    <property type="match status" value="1"/>
</dbReference>
<dbReference type="SUPFAM" id="SSF103025">
    <property type="entry name" value="Folate-binding domain"/>
    <property type="match status" value="1"/>
</dbReference>
<accession>A0A6I8LJ54</accession>
<proteinExistence type="inferred from homology"/>